<feature type="compositionally biased region" description="Polar residues" evidence="1">
    <location>
        <begin position="221"/>
        <end position="241"/>
    </location>
</feature>
<feature type="region of interest" description="Disordered" evidence="1">
    <location>
        <begin position="196"/>
        <end position="252"/>
    </location>
</feature>
<organism evidence="2 3">
    <name type="scientific">Akanthomyces lecanii RCEF 1005</name>
    <dbReference type="NCBI Taxonomy" id="1081108"/>
    <lineage>
        <taxon>Eukaryota</taxon>
        <taxon>Fungi</taxon>
        <taxon>Dikarya</taxon>
        <taxon>Ascomycota</taxon>
        <taxon>Pezizomycotina</taxon>
        <taxon>Sordariomycetes</taxon>
        <taxon>Hypocreomycetidae</taxon>
        <taxon>Hypocreales</taxon>
        <taxon>Cordycipitaceae</taxon>
        <taxon>Akanthomyces</taxon>
        <taxon>Cordyceps confragosa</taxon>
    </lineage>
</organism>
<keyword evidence="3" id="KW-1185">Reference proteome</keyword>
<evidence type="ECO:0000313" key="2">
    <source>
        <dbReference type="EMBL" id="OAA65144.1"/>
    </source>
</evidence>
<sequence length="345" mass="39971">MLSTSAGNDSSVSKSDRITASTLLLRHDGVFYSHPECLKDVPVEKVHRGHPYWEKCWPDLHTDQTQQFWKDRYNTVRGSNDKVKRYLYNRQVNRGTAILAFLADGKVSPFQLLSKKYMKIVGKGSISSYDTLYQLCHTVEELLRFKLDIEPIDWLRQRLHELIEEQGLRFNLSRTIRDFYRDPKLTVLRAESGFMRIGRPPGQSRGNEKARRALKREASHVDTTSVIVSRAISQSPTAANETNKRNDERQNGVNILQSRGTRNLLPVKSWNTDWKELSEKNLSEHSNSASLNPRDVAGFDWQLVSITRMMAGEKQIQDLQLCRLRDMEMVNQTRLLSSWYSKKRT</sequence>
<comment type="caution">
    <text evidence="2">The sequence shown here is derived from an EMBL/GenBank/DDBJ whole genome shotgun (WGS) entry which is preliminary data.</text>
</comment>
<proteinExistence type="predicted"/>
<protein>
    <submittedName>
        <fullName evidence="2">Uncharacterized protein</fullName>
    </submittedName>
</protein>
<gene>
    <name evidence="2" type="ORF">LEL_10591</name>
</gene>
<evidence type="ECO:0000313" key="3">
    <source>
        <dbReference type="Proteomes" id="UP000076881"/>
    </source>
</evidence>
<dbReference type="STRING" id="1081108.A0A167XLZ8"/>
<dbReference type="OrthoDB" id="4859996at2759"/>
<feature type="compositionally biased region" description="Basic and acidic residues" evidence="1">
    <location>
        <begin position="206"/>
        <end position="220"/>
    </location>
</feature>
<dbReference type="AlphaFoldDB" id="A0A167XLZ8"/>
<dbReference type="EMBL" id="AZHF01000014">
    <property type="protein sequence ID" value="OAA65144.1"/>
    <property type="molecule type" value="Genomic_DNA"/>
</dbReference>
<reference evidence="2 3" key="1">
    <citation type="journal article" date="2016" name="Genome Biol. Evol.">
        <title>Divergent and convergent evolution of fungal pathogenicity.</title>
        <authorList>
            <person name="Shang Y."/>
            <person name="Xiao G."/>
            <person name="Zheng P."/>
            <person name="Cen K."/>
            <person name="Zhan S."/>
            <person name="Wang C."/>
        </authorList>
    </citation>
    <scope>NUCLEOTIDE SEQUENCE [LARGE SCALE GENOMIC DNA]</scope>
    <source>
        <strain evidence="2 3">RCEF 1005</strain>
    </source>
</reference>
<accession>A0A167XLZ8</accession>
<dbReference type="Proteomes" id="UP000076881">
    <property type="component" value="Unassembled WGS sequence"/>
</dbReference>
<name>A0A167XLZ8_CORDF</name>
<evidence type="ECO:0000256" key="1">
    <source>
        <dbReference type="SAM" id="MobiDB-lite"/>
    </source>
</evidence>